<sequence>MPLNPVLRSSRQHLIPIGWGGNSPQGLQLSPLEINLNQLAITLAQRRDTLAVPELLPFINVTLQKGSRESGRGRRGLQGTQLINFRASLLIQ</sequence>
<comment type="caution">
    <text evidence="1">The sequence shown here is derived from an EMBL/GenBank/DDBJ whole genome shotgun (WGS) entry which is preliminary data.</text>
</comment>
<name>A0ABD0L0Y3_9CAEN</name>
<evidence type="ECO:0000313" key="2">
    <source>
        <dbReference type="Proteomes" id="UP001519460"/>
    </source>
</evidence>
<organism evidence="1 2">
    <name type="scientific">Batillaria attramentaria</name>
    <dbReference type="NCBI Taxonomy" id="370345"/>
    <lineage>
        <taxon>Eukaryota</taxon>
        <taxon>Metazoa</taxon>
        <taxon>Spiralia</taxon>
        <taxon>Lophotrochozoa</taxon>
        <taxon>Mollusca</taxon>
        <taxon>Gastropoda</taxon>
        <taxon>Caenogastropoda</taxon>
        <taxon>Sorbeoconcha</taxon>
        <taxon>Cerithioidea</taxon>
        <taxon>Batillariidae</taxon>
        <taxon>Batillaria</taxon>
    </lineage>
</organism>
<proteinExistence type="predicted"/>
<dbReference type="AlphaFoldDB" id="A0ABD0L0Y3"/>
<evidence type="ECO:0000313" key="1">
    <source>
        <dbReference type="EMBL" id="KAK7492729.1"/>
    </source>
</evidence>
<reference evidence="1 2" key="1">
    <citation type="journal article" date="2023" name="Sci. Data">
        <title>Genome assembly of the Korean intertidal mud-creeper Batillaria attramentaria.</title>
        <authorList>
            <person name="Patra A.K."/>
            <person name="Ho P.T."/>
            <person name="Jun S."/>
            <person name="Lee S.J."/>
            <person name="Kim Y."/>
            <person name="Won Y.J."/>
        </authorList>
    </citation>
    <scope>NUCLEOTIDE SEQUENCE [LARGE SCALE GENOMIC DNA]</scope>
    <source>
        <strain evidence="1">Wonlab-2016</strain>
    </source>
</reference>
<dbReference type="EMBL" id="JACVVK020000100">
    <property type="protein sequence ID" value="KAK7492729.1"/>
    <property type="molecule type" value="Genomic_DNA"/>
</dbReference>
<protein>
    <submittedName>
        <fullName evidence="1">Uncharacterized protein</fullName>
    </submittedName>
</protein>
<gene>
    <name evidence="1" type="ORF">BaRGS_00016034</name>
</gene>
<dbReference type="Proteomes" id="UP001519460">
    <property type="component" value="Unassembled WGS sequence"/>
</dbReference>
<keyword evidence="2" id="KW-1185">Reference proteome</keyword>
<accession>A0ABD0L0Y3</accession>